<accession>A0ABV8LUL1</accession>
<protein>
    <recommendedName>
        <fullName evidence="4">Lipoprotein</fullName>
    </recommendedName>
</protein>
<comment type="caution">
    <text evidence="2">The sequence shown here is derived from an EMBL/GenBank/DDBJ whole genome shotgun (WGS) entry which is preliminary data.</text>
</comment>
<gene>
    <name evidence="2" type="ORF">ACFOZ4_29560</name>
</gene>
<proteinExistence type="predicted"/>
<dbReference type="PROSITE" id="PS51257">
    <property type="entry name" value="PROKAR_LIPOPROTEIN"/>
    <property type="match status" value="1"/>
</dbReference>
<feature type="signal peptide" evidence="1">
    <location>
        <begin position="1"/>
        <end position="19"/>
    </location>
</feature>
<name>A0ABV8LUL1_9ACTN</name>
<evidence type="ECO:0000313" key="3">
    <source>
        <dbReference type="Proteomes" id="UP001595816"/>
    </source>
</evidence>
<keyword evidence="3" id="KW-1185">Reference proteome</keyword>
<evidence type="ECO:0008006" key="4">
    <source>
        <dbReference type="Google" id="ProtNLM"/>
    </source>
</evidence>
<dbReference type="Proteomes" id="UP001595816">
    <property type="component" value="Unassembled WGS sequence"/>
</dbReference>
<keyword evidence="1" id="KW-0732">Signal</keyword>
<evidence type="ECO:0000313" key="2">
    <source>
        <dbReference type="EMBL" id="MFC4134777.1"/>
    </source>
</evidence>
<organism evidence="2 3">
    <name type="scientific">Hamadaea flava</name>
    <dbReference type="NCBI Taxonomy" id="1742688"/>
    <lineage>
        <taxon>Bacteria</taxon>
        <taxon>Bacillati</taxon>
        <taxon>Actinomycetota</taxon>
        <taxon>Actinomycetes</taxon>
        <taxon>Micromonosporales</taxon>
        <taxon>Micromonosporaceae</taxon>
        <taxon>Hamadaea</taxon>
    </lineage>
</organism>
<dbReference type="RefSeq" id="WP_253761082.1">
    <property type="nucleotide sequence ID" value="NZ_JAMZDZ010000001.1"/>
</dbReference>
<evidence type="ECO:0000256" key="1">
    <source>
        <dbReference type="SAM" id="SignalP"/>
    </source>
</evidence>
<sequence length="168" mass="16940">MRRALALTVLGAALLTAAACGTSTDNGASGSPSAAATSAKPDYTANTKTVCTELKTKLSTMPSDTTLQTAVTEAIKGKKTQAEITAATIVAVKKVLVDWVGQVKDIAATAEDPALKAALLATEADMATAINGLTSLDDIDKELAAIDQKDGSKTATALCKAAGVDLDS</sequence>
<dbReference type="EMBL" id="JBHSAY010000015">
    <property type="protein sequence ID" value="MFC4134777.1"/>
    <property type="molecule type" value="Genomic_DNA"/>
</dbReference>
<reference evidence="3" key="1">
    <citation type="journal article" date="2019" name="Int. J. Syst. Evol. Microbiol.">
        <title>The Global Catalogue of Microorganisms (GCM) 10K type strain sequencing project: providing services to taxonomists for standard genome sequencing and annotation.</title>
        <authorList>
            <consortium name="The Broad Institute Genomics Platform"/>
            <consortium name="The Broad Institute Genome Sequencing Center for Infectious Disease"/>
            <person name="Wu L."/>
            <person name="Ma J."/>
        </authorList>
    </citation>
    <scope>NUCLEOTIDE SEQUENCE [LARGE SCALE GENOMIC DNA]</scope>
    <source>
        <strain evidence="3">CGMCC 4.7289</strain>
    </source>
</reference>
<feature type="chain" id="PRO_5047224736" description="Lipoprotein" evidence="1">
    <location>
        <begin position="20"/>
        <end position="168"/>
    </location>
</feature>